<evidence type="ECO:0000313" key="1">
    <source>
        <dbReference type="EnsemblPlants" id="cds.evm.model.05.670"/>
    </source>
</evidence>
<dbReference type="Gramene" id="evm.model.05.670">
    <property type="protein sequence ID" value="cds.evm.model.05.670"/>
    <property type="gene ID" value="evm.TU.05.670"/>
</dbReference>
<proteinExistence type="predicted"/>
<dbReference type="Pfam" id="PF14223">
    <property type="entry name" value="Retrotran_gag_2"/>
    <property type="match status" value="1"/>
</dbReference>
<sequence>MARNFNMVSEQFPPLGMNMATIASAATNSSGATHPYPSGVNGAPVRTRTHQEPVIFNHNISICLNDHNFLLWKQQVLAAIRGNQLLKYIKEPPRAEFLNDADRDNNRINLMYSEWEVQDQLLVSWLLSSMIESLLTRMVGCNSSLQIWNSLEKHFTLQVSSKIMEFRIKPQNLKKGSMSLNKYLLKVKQTVDLLATNGEVLSNRDHVATIFNGLSSEYDTFVISSDTRIENYTVGEIEALLLAS</sequence>
<name>A0A803PRC9_CANSA</name>
<dbReference type="EnsemblPlants" id="evm.model.05.670">
    <property type="protein sequence ID" value="cds.evm.model.05.670"/>
    <property type="gene ID" value="evm.TU.05.670"/>
</dbReference>
<dbReference type="PANTHER" id="PTHR47481:SF30">
    <property type="entry name" value="CCHC-TYPE DOMAIN-CONTAINING PROTEIN"/>
    <property type="match status" value="1"/>
</dbReference>
<dbReference type="EMBL" id="UZAU01000439">
    <property type="status" value="NOT_ANNOTATED_CDS"/>
    <property type="molecule type" value="Genomic_DNA"/>
</dbReference>
<evidence type="ECO:0008006" key="3">
    <source>
        <dbReference type="Google" id="ProtNLM"/>
    </source>
</evidence>
<reference evidence="1" key="1">
    <citation type="submission" date="2018-11" db="EMBL/GenBank/DDBJ databases">
        <authorList>
            <person name="Grassa J C."/>
        </authorList>
    </citation>
    <scope>NUCLEOTIDE SEQUENCE [LARGE SCALE GENOMIC DNA]</scope>
</reference>
<organism evidence="1 2">
    <name type="scientific">Cannabis sativa</name>
    <name type="common">Hemp</name>
    <name type="synonym">Marijuana</name>
    <dbReference type="NCBI Taxonomy" id="3483"/>
    <lineage>
        <taxon>Eukaryota</taxon>
        <taxon>Viridiplantae</taxon>
        <taxon>Streptophyta</taxon>
        <taxon>Embryophyta</taxon>
        <taxon>Tracheophyta</taxon>
        <taxon>Spermatophyta</taxon>
        <taxon>Magnoliopsida</taxon>
        <taxon>eudicotyledons</taxon>
        <taxon>Gunneridae</taxon>
        <taxon>Pentapetalae</taxon>
        <taxon>rosids</taxon>
        <taxon>fabids</taxon>
        <taxon>Rosales</taxon>
        <taxon>Cannabaceae</taxon>
        <taxon>Cannabis</taxon>
    </lineage>
</organism>
<dbReference type="AlphaFoldDB" id="A0A803PRC9"/>
<dbReference type="PANTHER" id="PTHR47481">
    <property type="match status" value="1"/>
</dbReference>
<evidence type="ECO:0000313" key="2">
    <source>
        <dbReference type="Proteomes" id="UP000596661"/>
    </source>
</evidence>
<dbReference type="Proteomes" id="UP000596661">
    <property type="component" value="Chromosome 5"/>
</dbReference>
<keyword evidence="2" id="KW-1185">Reference proteome</keyword>
<protein>
    <recommendedName>
        <fullName evidence="3">Retrotransposon Copia-like N-terminal domain-containing protein</fullName>
    </recommendedName>
</protein>
<reference evidence="1" key="2">
    <citation type="submission" date="2021-03" db="UniProtKB">
        <authorList>
            <consortium name="EnsemblPlants"/>
        </authorList>
    </citation>
    <scope>IDENTIFICATION</scope>
</reference>
<dbReference type="OMA" id="TCMAVIS"/>
<accession>A0A803PRC9</accession>